<gene>
    <name evidence="2" type="ORF">F5050DRAFT_1573730</name>
</gene>
<evidence type="ECO:0000256" key="1">
    <source>
        <dbReference type="SAM" id="SignalP"/>
    </source>
</evidence>
<proteinExistence type="predicted"/>
<comment type="caution">
    <text evidence="2">The sequence shown here is derived from an EMBL/GenBank/DDBJ whole genome shotgun (WGS) entry which is preliminary data.</text>
</comment>
<keyword evidence="1" id="KW-0732">Signal</keyword>
<dbReference type="EMBL" id="MU790656">
    <property type="protein sequence ID" value="KAJ3995371.1"/>
    <property type="molecule type" value="Genomic_DNA"/>
</dbReference>
<reference evidence="2" key="1">
    <citation type="submission" date="2022-08" db="EMBL/GenBank/DDBJ databases">
        <authorList>
            <consortium name="DOE Joint Genome Institute"/>
            <person name="Min B."/>
            <person name="Riley R."/>
            <person name="Sierra-Patev S."/>
            <person name="Naranjo-Ortiz M."/>
            <person name="Looney B."/>
            <person name="Konkel Z."/>
            <person name="Slot J.C."/>
            <person name="Sakamoto Y."/>
            <person name="Steenwyk J.L."/>
            <person name="Rokas A."/>
            <person name="Carro J."/>
            <person name="Camarero S."/>
            <person name="Ferreira P."/>
            <person name="Molpeceres G."/>
            <person name="Ruiz-Duenas F.J."/>
            <person name="Serrano A."/>
            <person name="Henrissat B."/>
            <person name="Drula E."/>
            <person name="Hughes K.W."/>
            <person name="Mata J.L."/>
            <person name="Ishikawa N.K."/>
            <person name="Vargas-Isla R."/>
            <person name="Ushijima S."/>
            <person name="Smith C.A."/>
            <person name="Ahrendt S."/>
            <person name="Andreopoulos W."/>
            <person name="He G."/>
            <person name="Labutti K."/>
            <person name="Lipzen A."/>
            <person name="Ng V."/>
            <person name="Sandor L."/>
            <person name="Barry K."/>
            <person name="Martinez A.T."/>
            <person name="Xiao Y."/>
            <person name="Gibbons J.G."/>
            <person name="Terashima K."/>
            <person name="Hibbett D.S."/>
            <person name="Grigoriev I.V."/>
        </authorList>
    </citation>
    <scope>NUCLEOTIDE SEQUENCE</scope>
    <source>
        <strain evidence="2">TFB10827</strain>
    </source>
</reference>
<accession>A0ABQ8QA35</accession>
<sequence length="65" mass="7275">MYSWHPSYTLTLIIFPLLASVAQVTTVLELNAAQPTDGFACDANRPEWVRFLSYAGIPLIFSIPF</sequence>
<name>A0ABQ8QA35_9AGAR</name>
<feature type="chain" id="PRO_5045437342" evidence="1">
    <location>
        <begin position="23"/>
        <end position="65"/>
    </location>
</feature>
<feature type="non-terminal residue" evidence="2">
    <location>
        <position position="65"/>
    </location>
</feature>
<feature type="signal peptide" evidence="1">
    <location>
        <begin position="1"/>
        <end position="22"/>
    </location>
</feature>
<organism evidence="2 3">
    <name type="scientific">Lentinula boryana</name>
    <dbReference type="NCBI Taxonomy" id="40481"/>
    <lineage>
        <taxon>Eukaryota</taxon>
        <taxon>Fungi</taxon>
        <taxon>Dikarya</taxon>
        <taxon>Basidiomycota</taxon>
        <taxon>Agaricomycotina</taxon>
        <taxon>Agaricomycetes</taxon>
        <taxon>Agaricomycetidae</taxon>
        <taxon>Agaricales</taxon>
        <taxon>Marasmiineae</taxon>
        <taxon>Omphalotaceae</taxon>
        <taxon>Lentinula</taxon>
    </lineage>
</organism>
<dbReference type="Proteomes" id="UP001163828">
    <property type="component" value="Unassembled WGS sequence"/>
</dbReference>
<evidence type="ECO:0000313" key="2">
    <source>
        <dbReference type="EMBL" id="KAJ3995371.1"/>
    </source>
</evidence>
<protein>
    <submittedName>
        <fullName evidence="2">Uncharacterized protein</fullName>
    </submittedName>
</protein>
<keyword evidence="3" id="KW-1185">Reference proteome</keyword>
<evidence type="ECO:0000313" key="3">
    <source>
        <dbReference type="Proteomes" id="UP001163828"/>
    </source>
</evidence>